<evidence type="ECO:0000256" key="7">
    <source>
        <dbReference type="ARBA" id="ARBA00023289"/>
    </source>
</evidence>
<dbReference type="AlphaFoldDB" id="A0A7S1LL39"/>
<dbReference type="PROSITE" id="PS51419">
    <property type="entry name" value="RAB"/>
    <property type="match status" value="1"/>
</dbReference>
<dbReference type="InterPro" id="IPR027417">
    <property type="entry name" value="P-loop_NTPase"/>
</dbReference>
<dbReference type="NCBIfam" id="TIGR00231">
    <property type="entry name" value="small_GTP"/>
    <property type="match status" value="1"/>
</dbReference>
<dbReference type="PANTHER" id="PTHR47981:SF20">
    <property type="entry name" value="RAS-RELATED PROTEIN RAB-7A"/>
    <property type="match status" value="1"/>
</dbReference>
<sequence length="203" mass="22738">MSTQKKQLLKVIILGDSGVGKTCLLNQYVSKKWDTRYKATIGADFMTKDIEINGQDVTFQLWDTAGQERFQSLGAAFYRGADAFVLVFDVTASESFQHISGWKEEFIMQAGSKPCVLLGNKCDLESKRTVPERTAKQWCQQDNIPYYETSAKDNTNVTEAFKHIAELGLAAKPPVEEGAVLPTTVNMKDRPKQSQQKKKDCPC</sequence>
<evidence type="ECO:0000256" key="5">
    <source>
        <dbReference type="ARBA" id="ARBA00023134"/>
    </source>
</evidence>
<dbReference type="GO" id="GO:0015031">
    <property type="term" value="P:protein transport"/>
    <property type="evidence" value="ECO:0007669"/>
    <property type="project" value="UniProtKB-KW"/>
</dbReference>
<dbReference type="GO" id="GO:0005770">
    <property type="term" value="C:late endosome"/>
    <property type="evidence" value="ECO:0007669"/>
    <property type="project" value="UniProtKB-ARBA"/>
</dbReference>
<keyword evidence="5" id="KW-0342">GTP-binding</keyword>
<evidence type="ECO:0000313" key="9">
    <source>
        <dbReference type="EMBL" id="CAD9107430.1"/>
    </source>
</evidence>
<keyword evidence="7" id="KW-0636">Prenylation</keyword>
<dbReference type="SMART" id="SM00175">
    <property type="entry name" value="RAB"/>
    <property type="match status" value="1"/>
</dbReference>
<organism evidence="9">
    <name type="scientific">Neobodo designis</name>
    <name type="common">Flagellated protozoan</name>
    <name type="synonym">Bodo designis</name>
    <dbReference type="NCBI Taxonomy" id="312471"/>
    <lineage>
        <taxon>Eukaryota</taxon>
        <taxon>Discoba</taxon>
        <taxon>Euglenozoa</taxon>
        <taxon>Kinetoplastea</taxon>
        <taxon>Metakinetoplastina</taxon>
        <taxon>Neobodonida</taxon>
        <taxon>Neobodo</taxon>
    </lineage>
</organism>
<reference evidence="9" key="1">
    <citation type="submission" date="2021-01" db="EMBL/GenBank/DDBJ databases">
        <authorList>
            <person name="Corre E."/>
            <person name="Pelletier E."/>
            <person name="Niang G."/>
            <person name="Scheremetjew M."/>
            <person name="Finn R."/>
            <person name="Kale V."/>
            <person name="Holt S."/>
            <person name="Cochrane G."/>
            <person name="Meng A."/>
            <person name="Brown T."/>
            <person name="Cohen L."/>
        </authorList>
    </citation>
    <scope>NUCLEOTIDE SEQUENCE</scope>
    <source>
        <strain evidence="9">CCAP 1951/1</strain>
    </source>
</reference>
<evidence type="ECO:0000256" key="1">
    <source>
        <dbReference type="ARBA" id="ARBA00006270"/>
    </source>
</evidence>
<dbReference type="SUPFAM" id="SSF52540">
    <property type="entry name" value="P-loop containing nucleoside triphosphate hydrolases"/>
    <property type="match status" value="1"/>
</dbReference>
<dbReference type="SMART" id="SM00176">
    <property type="entry name" value="RAN"/>
    <property type="match status" value="1"/>
</dbReference>
<evidence type="ECO:0000256" key="8">
    <source>
        <dbReference type="ARBA" id="ARBA00067801"/>
    </source>
</evidence>
<dbReference type="EMBL" id="HBGF01015899">
    <property type="protein sequence ID" value="CAD9107430.1"/>
    <property type="molecule type" value="Transcribed_RNA"/>
</dbReference>
<keyword evidence="2" id="KW-0813">Transport</keyword>
<dbReference type="InterPro" id="IPR001806">
    <property type="entry name" value="Small_GTPase"/>
</dbReference>
<dbReference type="SMART" id="SM00174">
    <property type="entry name" value="RHO"/>
    <property type="match status" value="1"/>
</dbReference>
<dbReference type="Pfam" id="PF00071">
    <property type="entry name" value="Ras"/>
    <property type="match status" value="1"/>
</dbReference>
<dbReference type="PRINTS" id="PR00449">
    <property type="entry name" value="RASTRNSFRMNG"/>
</dbReference>
<keyword evidence="3" id="KW-0547">Nucleotide-binding</keyword>
<protein>
    <recommendedName>
        <fullName evidence="8">Ras-related protein Rab-7b</fullName>
    </recommendedName>
</protein>
<dbReference type="FunFam" id="3.40.50.300:FF:000751">
    <property type="entry name" value="Rab family GTPase, putative"/>
    <property type="match status" value="1"/>
</dbReference>
<comment type="similarity">
    <text evidence="1">Belongs to the small GTPase superfamily. Rab family.</text>
</comment>
<proteinExistence type="inferred from homology"/>
<dbReference type="GO" id="GO:0002682">
    <property type="term" value="P:regulation of immune system process"/>
    <property type="evidence" value="ECO:0007669"/>
    <property type="project" value="UniProtKB-ARBA"/>
</dbReference>
<dbReference type="PROSITE" id="PS51420">
    <property type="entry name" value="RHO"/>
    <property type="match status" value="1"/>
</dbReference>
<evidence type="ECO:0000256" key="2">
    <source>
        <dbReference type="ARBA" id="ARBA00022448"/>
    </source>
</evidence>
<dbReference type="Gene3D" id="3.40.50.300">
    <property type="entry name" value="P-loop containing nucleotide triphosphate hydrolases"/>
    <property type="match status" value="1"/>
</dbReference>
<gene>
    <name evidence="9" type="ORF">NDES1114_LOCUS10433</name>
</gene>
<dbReference type="SMART" id="SM00173">
    <property type="entry name" value="RAS"/>
    <property type="match status" value="1"/>
</dbReference>
<dbReference type="GO" id="GO:0003924">
    <property type="term" value="F:GTPase activity"/>
    <property type="evidence" value="ECO:0007669"/>
    <property type="project" value="InterPro"/>
</dbReference>
<name>A0A7S1LL39_NEODS</name>
<dbReference type="PROSITE" id="PS51421">
    <property type="entry name" value="RAS"/>
    <property type="match status" value="1"/>
</dbReference>
<evidence type="ECO:0000256" key="6">
    <source>
        <dbReference type="ARBA" id="ARBA00023288"/>
    </source>
</evidence>
<dbReference type="InterPro" id="IPR005225">
    <property type="entry name" value="Small_GTP-bd"/>
</dbReference>
<dbReference type="GO" id="GO:0005525">
    <property type="term" value="F:GTP binding"/>
    <property type="evidence" value="ECO:0007669"/>
    <property type="project" value="UniProtKB-KW"/>
</dbReference>
<accession>A0A7S1LL39</accession>
<keyword evidence="4" id="KW-0653">Protein transport</keyword>
<dbReference type="GO" id="GO:0030139">
    <property type="term" value="C:endocytic vesicle"/>
    <property type="evidence" value="ECO:0007669"/>
    <property type="project" value="UniProtKB-ARBA"/>
</dbReference>
<keyword evidence="6" id="KW-0449">Lipoprotein</keyword>
<dbReference type="GO" id="GO:0005764">
    <property type="term" value="C:lysosome"/>
    <property type="evidence" value="ECO:0007669"/>
    <property type="project" value="UniProtKB-ARBA"/>
</dbReference>
<evidence type="ECO:0000256" key="4">
    <source>
        <dbReference type="ARBA" id="ARBA00022927"/>
    </source>
</evidence>
<dbReference type="PANTHER" id="PTHR47981">
    <property type="entry name" value="RAB FAMILY"/>
    <property type="match status" value="1"/>
</dbReference>
<evidence type="ECO:0000256" key="3">
    <source>
        <dbReference type="ARBA" id="ARBA00022741"/>
    </source>
</evidence>